<dbReference type="PANTHER" id="PTHR13774">
    <property type="entry name" value="PHENAZINE BIOSYNTHESIS PROTEIN"/>
    <property type="match status" value="1"/>
</dbReference>
<dbReference type="AlphaFoldDB" id="A0A660L2F9"/>
<feature type="active site" evidence="1">
    <location>
        <position position="47"/>
    </location>
</feature>
<dbReference type="InterPro" id="IPR003719">
    <property type="entry name" value="Phenazine_PhzF-like"/>
</dbReference>
<dbReference type="GO" id="GO:0016853">
    <property type="term" value="F:isomerase activity"/>
    <property type="evidence" value="ECO:0007669"/>
    <property type="project" value="TreeGrafter"/>
</dbReference>
<comment type="caution">
    <text evidence="2">The sequence shown here is derived from an EMBL/GenBank/DDBJ whole genome shotgun (WGS) entry which is preliminary data.</text>
</comment>
<dbReference type="PANTHER" id="PTHR13774:SF32">
    <property type="entry name" value="ANTISENSE-ENHANCING SEQUENCE 1"/>
    <property type="match status" value="1"/>
</dbReference>
<sequence>MPALRFALVDVFADVALTGNPLAVVDGGEGLSDDVLADIAREFNQSETTFVLPGDGGATRRLRSFTTGRAEVGGAGHNALGAWWWLAHDGQVGPGDHVQRIGDDELPLTIERAGERFSVSMRQGEPVRSAGTVAAATLAAPLALDPEDLTAGRVVSTGTPHLLVPASGREAVDRAAPHAPALKQVLAEAGAEGCYLYALDGPDPYARFFNPTVGLWEDPATGTAAGPLAWSLVESGSVAGPEVVVEQGHAMGRPSRLRLRIEGAAVTLSGTAVLVAEGHIHVPG</sequence>
<dbReference type="RefSeq" id="WP_121258157.1">
    <property type="nucleotide sequence ID" value="NZ_RBIL01000002.1"/>
</dbReference>
<dbReference type="PIRSF" id="PIRSF016184">
    <property type="entry name" value="PhzC_PhzF"/>
    <property type="match status" value="1"/>
</dbReference>
<reference evidence="2 3" key="1">
    <citation type="submission" date="2018-10" db="EMBL/GenBank/DDBJ databases">
        <title>Genomic Encyclopedia of Archaeal and Bacterial Type Strains, Phase II (KMG-II): from individual species to whole genera.</title>
        <authorList>
            <person name="Goeker M."/>
        </authorList>
    </citation>
    <scope>NUCLEOTIDE SEQUENCE [LARGE SCALE GENOMIC DNA]</scope>
    <source>
        <strain evidence="2 3">DSM 14954</strain>
    </source>
</reference>
<dbReference type="NCBIfam" id="TIGR00654">
    <property type="entry name" value="PhzF_family"/>
    <property type="match status" value="1"/>
</dbReference>
<accession>A0A660L2F9</accession>
<keyword evidence="3" id="KW-1185">Reference proteome</keyword>
<gene>
    <name evidence="2" type="ORF">C8N24_6222</name>
</gene>
<dbReference type="EMBL" id="RBIL01000002">
    <property type="protein sequence ID" value="RKQ88181.1"/>
    <property type="molecule type" value="Genomic_DNA"/>
</dbReference>
<proteinExistence type="predicted"/>
<dbReference type="OrthoDB" id="9788221at2"/>
<protein>
    <submittedName>
        <fullName evidence="2">PhzF family phenazine biosynthesis protein</fullName>
    </submittedName>
</protein>
<dbReference type="Pfam" id="PF02567">
    <property type="entry name" value="PhzC-PhzF"/>
    <property type="match status" value="1"/>
</dbReference>
<name>A0A660L2F9_9ACTN</name>
<dbReference type="SUPFAM" id="SSF54506">
    <property type="entry name" value="Diaminopimelate epimerase-like"/>
    <property type="match status" value="1"/>
</dbReference>
<dbReference type="Gene3D" id="3.10.310.10">
    <property type="entry name" value="Diaminopimelate Epimerase, Chain A, domain 1"/>
    <property type="match status" value="2"/>
</dbReference>
<evidence type="ECO:0000313" key="2">
    <source>
        <dbReference type="EMBL" id="RKQ88181.1"/>
    </source>
</evidence>
<evidence type="ECO:0000313" key="3">
    <source>
        <dbReference type="Proteomes" id="UP000278962"/>
    </source>
</evidence>
<evidence type="ECO:0000256" key="1">
    <source>
        <dbReference type="PIRSR" id="PIRSR016184-1"/>
    </source>
</evidence>
<dbReference type="Proteomes" id="UP000278962">
    <property type="component" value="Unassembled WGS sequence"/>
</dbReference>
<dbReference type="GO" id="GO:0005737">
    <property type="term" value="C:cytoplasm"/>
    <property type="evidence" value="ECO:0007669"/>
    <property type="project" value="TreeGrafter"/>
</dbReference>
<organism evidence="2 3">
    <name type="scientific">Solirubrobacter pauli</name>
    <dbReference type="NCBI Taxonomy" id="166793"/>
    <lineage>
        <taxon>Bacteria</taxon>
        <taxon>Bacillati</taxon>
        <taxon>Actinomycetota</taxon>
        <taxon>Thermoleophilia</taxon>
        <taxon>Solirubrobacterales</taxon>
        <taxon>Solirubrobacteraceae</taxon>
        <taxon>Solirubrobacter</taxon>
    </lineage>
</organism>